<evidence type="ECO:0000313" key="2">
    <source>
        <dbReference type="EMBL" id="QEI03635.1"/>
    </source>
</evidence>
<dbReference type="GeneID" id="80538134"/>
<protein>
    <recommendedName>
        <fullName evidence="1">Chitin-binding type-2 domain-containing protein</fullName>
    </recommendedName>
</protein>
<evidence type="ECO:0000259" key="1">
    <source>
        <dbReference type="PROSITE" id="PS50940"/>
    </source>
</evidence>
<proteinExistence type="predicted"/>
<dbReference type="RefSeq" id="YP_010799711.1">
    <property type="nucleotide sequence ID" value="NC_076682.1"/>
</dbReference>
<accession>A0AAE6IS90</accession>
<dbReference type="InterPro" id="IPR036508">
    <property type="entry name" value="Chitin-bd_dom_sf"/>
</dbReference>
<dbReference type="PROSITE" id="PS50940">
    <property type="entry name" value="CHIT_BIND_II"/>
    <property type="match status" value="1"/>
</dbReference>
<keyword evidence="3" id="KW-1185">Reference proteome</keyword>
<feature type="domain" description="Chitin-binding type-2" evidence="1">
    <location>
        <begin position="58"/>
        <end position="119"/>
    </location>
</feature>
<dbReference type="Proteomes" id="UP000830719">
    <property type="component" value="Segment"/>
</dbReference>
<name>A0AAE6IS90_9ABAC</name>
<dbReference type="EMBL" id="MK419956">
    <property type="protein sequence ID" value="QEI03635.1"/>
    <property type="molecule type" value="Genomic_DNA"/>
</dbReference>
<organism evidence="2 3">
    <name type="scientific">Rachiplusia nu nucleopolyhedrovirus</name>
    <dbReference type="NCBI Taxonomy" id="2605775"/>
    <lineage>
        <taxon>Viruses</taxon>
        <taxon>Viruses incertae sedis</taxon>
        <taxon>Naldaviricetes</taxon>
        <taxon>Lefavirales</taxon>
        <taxon>Baculoviridae</taxon>
        <taxon>Alphabaculovirus</taxon>
        <taxon>Alphabaculovirus ranus</taxon>
    </lineage>
</organism>
<dbReference type="GO" id="GO:0005576">
    <property type="term" value="C:extracellular region"/>
    <property type="evidence" value="ECO:0007669"/>
    <property type="project" value="InterPro"/>
</dbReference>
<dbReference type="Pfam" id="PF01607">
    <property type="entry name" value="CBM_14"/>
    <property type="match status" value="1"/>
</dbReference>
<dbReference type="KEGG" id="vg:80538134"/>
<reference evidence="2" key="1">
    <citation type="submission" date="2019-01" db="EMBL/GenBank/DDBJ databases">
        <authorList>
            <person name="Trentin L.B."/>
            <person name="Santos E.R."/>
            <person name="Silva L.A."/>
            <person name="Sosa-Gomez D.R."/>
            <person name="Ribeiro B.M."/>
            <person name="Ardisson-Araujo D.M.P."/>
        </authorList>
    </citation>
    <scope>NUCLEOTIDE SEQUENCE</scope>
    <source>
        <strain evidence="2">VPN54</strain>
    </source>
</reference>
<dbReference type="InterPro" id="IPR002557">
    <property type="entry name" value="Chitin-bd_dom"/>
</dbReference>
<dbReference type="SUPFAM" id="SSF57625">
    <property type="entry name" value="Invertebrate chitin-binding proteins"/>
    <property type="match status" value="1"/>
</dbReference>
<evidence type="ECO:0000313" key="3">
    <source>
        <dbReference type="Proteomes" id="UP000830719"/>
    </source>
</evidence>
<sequence>MILQKDIPVKFVKHNYLKDVFINNETQEVGVCPSQCPVFSYRTQSCINQNLPNDIANFPPCNSQVVNYIAHPYRSDIFFLCAHNRAHMLMCAENYCFNSETINCEPCNSDNKLDNFCTNCCYPNNIQSTNETELQRISV</sequence>
<dbReference type="GO" id="GO:0008061">
    <property type="term" value="F:chitin binding"/>
    <property type="evidence" value="ECO:0007669"/>
    <property type="project" value="InterPro"/>
</dbReference>